<comment type="catalytic activity">
    <reaction evidence="1">
        <text>ATP + protein L-histidine = ADP + protein N-phospho-L-histidine.</text>
        <dbReference type="EC" id="2.7.13.3"/>
    </reaction>
</comment>
<dbReference type="EC" id="2.7.13.3" evidence="2"/>
<accession>A0AAQ1GE18</accession>
<proteinExistence type="predicted"/>
<name>A0AAQ1GE18_9BURK</name>
<dbReference type="SUPFAM" id="SSF47384">
    <property type="entry name" value="Homodimeric domain of signal transducing histidine kinase"/>
    <property type="match status" value="1"/>
</dbReference>
<protein>
    <recommendedName>
        <fullName evidence="2">histidine kinase</fullName>
        <ecNumber evidence="2">2.7.13.3</ecNumber>
    </recommendedName>
</protein>
<dbReference type="PANTHER" id="PTHR43547">
    <property type="entry name" value="TWO-COMPONENT HISTIDINE KINASE"/>
    <property type="match status" value="1"/>
</dbReference>
<dbReference type="AlphaFoldDB" id="A0AAQ1GE18"/>
<keyword evidence="5" id="KW-0808">Transferase</keyword>
<dbReference type="InterPro" id="IPR036890">
    <property type="entry name" value="HATPase_C_sf"/>
</dbReference>
<organism evidence="5 6">
    <name type="scientific">Paraburkholderia tropica</name>
    <dbReference type="NCBI Taxonomy" id="92647"/>
    <lineage>
        <taxon>Bacteria</taxon>
        <taxon>Pseudomonadati</taxon>
        <taxon>Pseudomonadota</taxon>
        <taxon>Betaproteobacteria</taxon>
        <taxon>Burkholderiales</taxon>
        <taxon>Burkholderiaceae</taxon>
        <taxon>Paraburkholderia</taxon>
    </lineage>
</organism>
<evidence type="ECO:0000313" key="5">
    <source>
        <dbReference type="EMBL" id="SEJ42025.1"/>
    </source>
</evidence>
<evidence type="ECO:0000256" key="3">
    <source>
        <dbReference type="ARBA" id="ARBA00022553"/>
    </source>
</evidence>
<dbReference type="InterPro" id="IPR036097">
    <property type="entry name" value="HisK_dim/P_sf"/>
</dbReference>
<dbReference type="PROSITE" id="PS50109">
    <property type="entry name" value="HIS_KIN"/>
    <property type="match status" value="1"/>
</dbReference>
<evidence type="ECO:0000256" key="2">
    <source>
        <dbReference type="ARBA" id="ARBA00012438"/>
    </source>
</evidence>
<keyword evidence="3" id="KW-0597">Phosphoprotein</keyword>
<evidence type="ECO:0000256" key="1">
    <source>
        <dbReference type="ARBA" id="ARBA00000085"/>
    </source>
</evidence>
<dbReference type="Proteomes" id="UP000183529">
    <property type="component" value="Unassembled WGS sequence"/>
</dbReference>
<evidence type="ECO:0000313" key="6">
    <source>
        <dbReference type="Proteomes" id="UP000183529"/>
    </source>
</evidence>
<reference evidence="5 6" key="1">
    <citation type="submission" date="2016-10" db="EMBL/GenBank/DDBJ databases">
        <authorList>
            <person name="Varghese N."/>
            <person name="Submissions S."/>
        </authorList>
    </citation>
    <scope>NUCLEOTIDE SEQUENCE [LARGE SCALE GENOMIC DNA]</scope>
    <source>
        <strain evidence="5 6">LMG 22274</strain>
    </source>
</reference>
<dbReference type="GO" id="GO:0000155">
    <property type="term" value="F:phosphorelay sensor kinase activity"/>
    <property type="evidence" value="ECO:0007669"/>
    <property type="project" value="InterPro"/>
</dbReference>
<gene>
    <name evidence="5" type="ORF">SAMN05216550_104395</name>
</gene>
<evidence type="ECO:0000259" key="4">
    <source>
        <dbReference type="PROSITE" id="PS50109"/>
    </source>
</evidence>
<dbReference type="PANTHER" id="PTHR43547:SF2">
    <property type="entry name" value="HYBRID SIGNAL TRANSDUCTION HISTIDINE KINASE C"/>
    <property type="match status" value="1"/>
</dbReference>
<keyword evidence="5" id="KW-0418">Kinase</keyword>
<dbReference type="EMBL" id="FNZM01000004">
    <property type="protein sequence ID" value="SEJ42025.1"/>
    <property type="molecule type" value="Genomic_DNA"/>
</dbReference>
<dbReference type="Gene3D" id="3.30.565.10">
    <property type="entry name" value="Histidine kinase-like ATPase, C-terminal domain"/>
    <property type="match status" value="1"/>
</dbReference>
<feature type="domain" description="Histidine kinase" evidence="4">
    <location>
        <begin position="30"/>
        <end position="253"/>
    </location>
</feature>
<dbReference type="CDD" id="cd00082">
    <property type="entry name" value="HisKA"/>
    <property type="match status" value="1"/>
</dbReference>
<dbReference type="InterPro" id="IPR005467">
    <property type="entry name" value="His_kinase_dom"/>
</dbReference>
<comment type="caution">
    <text evidence="5">The sequence shown here is derived from an EMBL/GenBank/DDBJ whole genome shotgun (WGS) entry which is preliminary data.</text>
</comment>
<dbReference type="Pfam" id="PF00512">
    <property type="entry name" value="HisKA"/>
    <property type="match status" value="1"/>
</dbReference>
<dbReference type="SMART" id="SM00388">
    <property type="entry name" value="HisKA"/>
    <property type="match status" value="1"/>
</dbReference>
<dbReference type="RefSeq" id="WP_074982619.1">
    <property type="nucleotide sequence ID" value="NZ_CADFGN010000007.1"/>
</dbReference>
<dbReference type="InterPro" id="IPR003661">
    <property type="entry name" value="HisK_dim/P_dom"/>
</dbReference>
<sequence length="256" mass="27118">MASTSQTRTERTARLCAEAARFMRDHVLSRVSHDLRSPLNAIHSWAYVLERKIDTADAAAQRALSGIRTGVEQQVHLLETLVDTTRAETRKLAIERGPFALDALVDEAANDARAALGDARGVSYTVHGAAVDPAAASVEADRERLAQSLWLMLVFAAETSEPGAQIALNVSATATSAQFEVKWTASPQTLLDGALPHVLESFALAQAAEPQEAGRAAWVLSLCQRVAEAHGGRFDAQPLVAGEAATLTLSVSATGG</sequence>
<dbReference type="Gene3D" id="1.10.287.130">
    <property type="match status" value="1"/>
</dbReference>